<dbReference type="InterPro" id="IPR016169">
    <property type="entry name" value="FAD-bd_PCMH_sub2"/>
</dbReference>
<dbReference type="PANTHER" id="PTHR43716">
    <property type="entry name" value="D-2-HYDROXYGLUTARATE DEHYDROGENASE, MITOCHONDRIAL"/>
    <property type="match status" value="1"/>
</dbReference>
<name>A0ABU1JJ92_9PROT</name>
<keyword evidence="3" id="KW-0274">FAD</keyword>
<protein>
    <submittedName>
        <fullName evidence="5">D-lactate dehydrogenase (Cytochrome)</fullName>
        <ecNumber evidence="5">1.1.2.4</ecNumber>
    </submittedName>
</protein>
<gene>
    <name evidence="5" type="ORF">E9232_000124</name>
</gene>
<dbReference type="Gene3D" id="3.30.465.10">
    <property type="match status" value="1"/>
</dbReference>
<dbReference type="InterPro" id="IPR016171">
    <property type="entry name" value="Vanillyl_alc_oxidase_C-sub2"/>
</dbReference>
<dbReference type="RefSeq" id="WP_309791473.1">
    <property type="nucleotide sequence ID" value="NZ_JAVDPW010000001.1"/>
</dbReference>
<dbReference type="Gene3D" id="3.30.43.10">
    <property type="entry name" value="Uridine Diphospho-n-acetylenolpyruvylglucosamine Reductase, domain 2"/>
    <property type="match status" value="1"/>
</dbReference>
<dbReference type="SUPFAM" id="SSF55103">
    <property type="entry name" value="FAD-linked oxidases, C-terminal domain"/>
    <property type="match status" value="1"/>
</dbReference>
<dbReference type="Gene3D" id="3.30.70.2190">
    <property type="match status" value="1"/>
</dbReference>
<accession>A0ABU1JJ92</accession>
<feature type="domain" description="FAD-binding PCMH-type" evidence="4">
    <location>
        <begin position="37"/>
        <end position="216"/>
    </location>
</feature>
<dbReference type="InterPro" id="IPR004113">
    <property type="entry name" value="FAD-bd_oxidored_4_C"/>
</dbReference>
<dbReference type="Gene3D" id="3.30.70.2740">
    <property type="match status" value="1"/>
</dbReference>
<dbReference type="InterPro" id="IPR051264">
    <property type="entry name" value="FAD-oxidored/transferase_4"/>
</dbReference>
<proteinExistence type="inferred from homology"/>
<dbReference type="Proteomes" id="UP001262410">
    <property type="component" value="Unassembled WGS sequence"/>
</dbReference>
<dbReference type="SUPFAM" id="SSF56176">
    <property type="entry name" value="FAD-binding/transporter-associated domain-like"/>
    <property type="match status" value="1"/>
</dbReference>
<dbReference type="Gene3D" id="1.10.45.10">
    <property type="entry name" value="Vanillyl-alcohol Oxidase, Chain A, domain 4"/>
    <property type="match status" value="1"/>
</dbReference>
<comment type="caution">
    <text evidence="5">The sequence shown here is derived from an EMBL/GenBank/DDBJ whole genome shotgun (WGS) entry which is preliminary data.</text>
</comment>
<sequence length="470" mass="49106">MNDAALIDQLIALIGPQAVLRDAADLEPYLQEWRGNYRGTAGVVVRPGSTAEVAAVVKLCAGRGIGIVPQGGNTGMVGGAVAEAGQIILATDRLTAIRELDAEGDHITVEAGVVLAQVQAAAEAADRLFPLSLGAEGSCRIGGNLSTNAGGTAVLRYGSMRNLVLGLEVVLPDGRVWDGLRALRKDNTGYDLKQIFIGAEGTLGVITAAVLKLFPRPRSVAAALVAVPDPAAAVALFGRARAEAGGAVTGVELMPRLAIDFALRHVPGVIDPLAEPHPWYVLLELSSTAADAPLAQQLESILAHALEAGLVDDAVIAASEAQRRTFWHLREAIVEGQRHEGGSIKHDIAVPVARVPAFLERATAAVEAAIPGARVVPFGHLGDGNIHFNLNQPEGADRAAFMGRGAEINHRVHDIVAAMGGSISAEHGVGLLKRDEVAERKPAIEIELMRRIKQAIDPAGIMNPGKVVRA</sequence>
<keyword evidence="5" id="KW-0560">Oxidoreductase</keyword>
<dbReference type="EMBL" id="JAVDPW010000001">
    <property type="protein sequence ID" value="MDR6287625.1"/>
    <property type="molecule type" value="Genomic_DNA"/>
</dbReference>
<dbReference type="InterPro" id="IPR036318">
    <property type="entry name" value="FAD-bd_PCMH-like_sf"/>
</dbReference>
<dbReference type="InterPro" id="IPR016166">
    <property type="entry name" value="FAD-bd_PCMH"/>
</dbReference>
<evidence type="ECO:0000313" key="6">
    <source>
        <dbReference type="Proteomes" id="UP001262410"/>
    </source>
</evidence>
<organism evidence="5 6">
    <name type="scientific">Inquilinus ginsengisoli</name>
    <dbReference type="NCBI Taxonomy" id="363840"/>
    <lineage>
        <taxon>Bacteria</taxon>
        <taxon>Pseudomonadati</taxon>
        <taxon>Pseudomonadota</taxon>
        <taxon>Alphaproteobacteria</taxon>
        <taxon>Rhodospirillales</taxon>
        <taxon>Rhodospirillaceae</taxon>
        <taxon>Inquilinus</taxon>
    </lineage>
</organism>
<dbReference type="InterPro" id="IPR016164">
    <property type="entry name" value="FAD-linked_Oxase-like_C"/>
</dbReference>
<dbReference type="GO" id="GO:0004458">
    <property type="term" value="F:D-lactate dehydrogenase (cytochrome) activity"/>
    <property type="evidence" value="ECO:0007669"/>
    <property type="project" value="UniProtKB-EC"/>
</dbReference>
<evidence type="ECO:0000256" key="1">
    <source>
        <dbReference type="ARBA" id="ARBA00008000"/>
    </source>
</evidence>
<evidence type="ECO:0000256" key="3">
    <source>
        <dbReference type="ARBA" id="ARBA00022827"/>
    </source>
</evidence>
<dbReference type="Pfam" id="PF02913">
    <property type="entry name" value="FAD-oxidase_C"/>
    <property type="match status" value="1"/>
</dbReference>
<comment type="similarity">
    <text evidence="1">Belongs to the FAD-binding oxidoreductase/transferase type 4 family.</text>
</comment>
<dbReference type="InterPro" id="IPR016167">
    <property type="entry name" value="FAD-bd_PCMH_sub1"/>
</dbReference>
<dbReference type="PROSITE" id="PS51387">
    <property type="entry name" value="FAD_PCMH"/>
    <property type="match status" value="1"/>
</dbReference>
<evidence type="ECO:0000256" key="2">
    <source>
        <dbReference type="ARBA" id="ARBA00022630"/>
    </source>
</evidence>
<evidence type="ECO:0000313" key="5">
    <source>
        <dbReference type="EMBL" id="MDR6287625.1"/>
    </source>
</evidence>
<evidence type="ECO:0000259" key="4">
    <source>
        <dbReference type="PROSITE" id="PS51387"/>
    </source>
</evidence>
<dbReference type="InterPro" id="IPR006094">
    <property type="entry name" value="Oxid_FAD_bind_N"/>
</dbReference>
<dbReference type="Pfam" id="PF01565">
    <property type="entry name" value="FAD_binding_4"/>
    <property type="match status" value="1"/>
</dbReference>
<dbReference type="PANTHER" id="PTHR43716:SF2">
    <property type="entry name" value="BLL6224 PROTEIN"/>
    <property type="match status" value="1"/>
</dbReference>
<keyword evidence="2" id="KW-0285">Flavoprotein</keyword>
<dbReference type="EC" id="1.1.2.4" evidence="5"/>
<reference evidence="5 6" key="1">
    <citation type="submission" date="2023-07" db="EMBL/GenBank/DDBJ databases">
        <title>Sorghum-associated microbial communities from plants grown in Nebraska, USA.</title>
        <authorList>
            <person name="Schachtman D."/>
        </authorList>
    </citation>
    <scope>NUCLEOTIDE SEQUENCE [LARGE SCALE GENOMIC DNA]</scope>
    <source>
        <strain evidence="5 6">584</strain>
    </source>
</reference>
<keyword evidence="6" id="KW-1185">Reference proteome</keyword>